<organism evidence="1">
    <name type="scientific">Fagus sylvatica</name>
    <name type="common">Beechnut</name>
    <dbReference type="NCBI Taxonomy" id="28930"/>
    <lineage>
        <taxon>Eukaryota</taxon>
        <taxon>Viridiplantae</taxon>
        <taxon>Streptophyta</taxon>
        <taxon>Embryophyta</taxon>
        <taxon>Tracheophyta</taxon>
        <taxon>Spermatophyta</taxon>
        <taxon>Magnoliopsida</taxon>
        <taxon>eudicotyledons</taxon>
        <taxon>Gunneridae</taxon>
        <taxon>Pentapetalae</taxon>
        <taxon>rosids</taxon>
        <taxon>fabids</taxon>
        <taxon>Fagales</taxon>
        <taxon>Fagaceae</taxon>
        <taxon>Fagus</taxon>
    </lineage>
</organism>
<accession>A0A2N9H5C9</accession>
<sequence length="119" mass="13967">MSKPYHHLLCNIHRPNLKQRNQNSYDDCQKWRRSSLNCYELLESQESHDRLGLIERLGGVRTAGVDVEERITVVDGGSGCEGGCQRERLELINEMREGGWEQRDEERRLKRKEKSVVRD</sequence>
<name>A0A2N9H5C9_FAGSY</name>
<reference evidence="1" key="1">
    <citation type="submission" date="2018-02" db="EMBL/GenBank/DDBJ databases">
        <authorList>
            <person name="Cohen D.B."/>
            <person name="Kent A.D."/>
        </authorList>
    </citation>
    <scope>NUCLEOTIDE SEQUENCE</scope>
</reference>
<evidence type="ECO:0000313" key="1">
    <source>
        <dbReference type="EMBL" id="SPD07105.1"/>
    </source>
</evidence>
<dbReference type="AlphaFoldDB" id="A0A2N9H5C9"/>
<protein>
    <submittedName>
        <fullName evidence="1">Uncharacterized protein</fullName>
    </submittedName>
</protein>
<gene>
    <name evidence="1" type="ORF">FSB_LOCUS34987</name>
</gene>
<proteinExistence type="predicted"/>
<dbReference type="EMBL" id="OIVN01002874">
    <property type="protein sequence ID" value="SPD07105.1"/>
    <property type="molecule type" value="Genomic_DNA"/>
</dbReference>